<reference evidence="1" key="1">
    <citation type="submission" date="2014-11" db="EMBL/GenBank/DDBJ databases">
        <authorList>
            <person name="Amaro Gonzalez C."/>
        </authorList>
    </citation>
    <scope>NUCLEOTIDE SEQUENCE</scope>
</reference>
<proteinExistence type="predicted"/>
<evidence type="ECO:0000313" key="1">
    <source>
        <dbReference type="EMBL" id="JAH80057.1"/>
    </source>
</evidence>
<dbReference type="EMBL" id="GBXM01028520">
    <property type="protein sequence ID" value="JAH80057.1"/>
    <property type="molecule type" value="Transcribed_RNA"/>
</dbReference>
<reference evidence="1" key="2">
    <citation type="journal article" date="2015" name="Fish Shellfish Immunol.">
        <title>Early steps in the European eel (Anguilla anguilla)-Vibrio vulnificus interaction in the gills: Role of the RtxA13 toxin.</title>
        <authorList>
            <person name="Callol A."/>
            <person name="Pajuelo D."/>
            <person name="Ebbesson L."/>
            <person name="Teles M."/>
            <person name="MacKenzie S."/>
            <person name="Amaro C."/>
        </authorList>
    </citation>
    <scope>NUCLEOTIDE SEQUENCE</scope>
</reference>
<accession>A0A0E9VPQ7</accession>
<organism evidence="1">
    <name type="scientific">Anguilla anguilla</name>
    <name type="common">European freshwater eel</name>
    <name type="synonym">Muraena anguilla</name>
    <dbReference type="NCBI Taxonomy" id="7936"/>
    <lineage>
        <taxon>Eukaryota</taxon>
        <taxon>Metazoa</taxon>
        <taxon>Chordata</taxon>
        <taxon>Craniata</taxon>
        <taxon>Vertebrata</taxon>
        <taxon>Euteleostomi</taxon>
        <taxon>Actinopterygii</taxon>
        <taxon>Neopterygii</taxon>
        <taxon>Teleostei</taxon>
        <taxon>Anguilliformes</taxon>
        <taxon>Anguillidae</taxon>
        <taxon>Anguilla</taxon>
    </lineage>
</organism>
<protein>
    <submittedName>
        <fullName evidence="1">Uncharacterized protein</fullName>
    </submittedName>
</protein>
<sequence length="38" mass="4500">MFVSMKKLRREPIVCPPRSTNRHKVNSTTLCRINFTHT</sequence>
<name>A0A0E9VPQ7_ANGAN</name>
<dbReference type="AlphaFoldDB" id="A0A0E9VPQ7"/>